<dbReference type="PANTHER" id="PTHR30061:SF50">
    <property type="entry name" value="MALTOSE_MALTODEXTRIN-BINDING PERIPLASMIC PROTEIN"/>
    <property type="match status" value="1"/>
</dbReference>
<keyword evidence="6" id="KW-1185">Reference proteome</keyword>
<dbReference type="Gene3D" id="3.40.190.10">
    <property type="entry name" value="Periplasmic binding protein-like II"/>
    <property type="match status" value="2"/>
</dbReference>
<feature type="signal peptide" evidence="4">
    <location>
        <begin position="1"/>
        <end position="24"/>
    </location>
</feature>
<keyword evidence="3 4" id="KW-0732">Signal</keyword>
<evidence type="ECO:0000256" key="1">
    <source>
        <dbReference type="ARBA" id="ARBA00008520"/>
    </source>
</evidence>
<dbReference type="Proteomes" id="UP001597145">
    <property type="component" value="Unassembled WGS sequence"/>
</dbReference>
<sequence>MWSKPGSRGLRRAAVALVAASALAVAGCGSSPDTGGAASGEGRTLTVWIMEGTNPDARPFFDEVTTAFRNQTGASLDVQFLPWASAHDRFVTSIAGGTTPDVAEVGTTWTGEFGEAGALADLAPRVQQAGLGNGLVDGLVEAGTVGNALYGMPWYAGVRSIVYRTDVFAELGLKPPTTWDELVQVGQAIKAAKPDMVPFPIAGDNEYGVYPFVWGAGGEIATQNGTTWTSALESPQARQGIKFYSELSTVHGLSTPAAATWKETDLRDSFAQGQSAMIISGSWTPKAILEAAPELQGKIGAFPIPGPTGGISPSFLGGSHLSIFEGSANQDLAWQLVQMMSTGEFAQKWGTESSFFPGTTELLNQAAASSDPLVAPFAQQMVDAGRSVPVTPLYGQVQGKKTISTMMSSILTGAATVDQATSTAAAEMNQIFAGGA</sequence>
<organism evidence="5 6">
    <name type="scientific">Pseudonocardia aurantiaca</name>
    <dbReference type="NCBI Taxonomy" id="75290"/>
    <lineage>
        <taxon>Bacteria</taxon>
        <taxon>Bacillati</taxon>
        <taxon>Actinomycetota</taxon>
        <taxon>Actinomycetes</taxon>
        <taxon>Pseudonocardiales</taxon>
        <taxon>Pseudonocardiaceae</taxon>
        <taxon>Pseudonocardia</taxon>
    </lineage>
</organism>
<comment type="similarity">
    <text evidence="1">Belongs to the bacterial solute-binding protein 1 family.</text>
</comment>
<dbReference type="CDD" id="cd14747">
    <property type="entry name" value="PBP2_MalE"/>
    <property type="match status" value="1"/>
</dbReference>
<proteinExistence type="inferred from homology"/>
<evidence type="ECO:0000313" key="6">
    <source>
        <dbReference type="Proteomes" id="UP001597145"/>
    </source>
</evidence>
<evidence type="ECO:0000256" key="2">
    <source>
        <dbReference type="ARBA" id="ARBA00022448"/>
    </source>
</evidence>
<accession>A0ABW4FPL1</accession>
<comment type="caution">
    <text evidence="5">The sequence shown here is derived from an EMBL/GenBank/DDBJ whole genome shotgun (WGS) entry which is preliminary data.</text>
</comment>
<gene>
    <name evidence="5" type="ORF">ACFSCY_23580</name>
</gene>
<evidence type="ECO:0000256" key="4">
    <source>
        <dbReference type="SAM" id="SignalP"/>
    </source>
</evidence>
<keyword evidence="2" id="KW-0813">Transport</keyword>
<dbReference type="InterPro" id="IPR006059">
    <property type="entry name" value="SBP"/>
</dbReference>
<feature type="chain" id="PRO_5046086986" evidence="4">
    <location>
        <begin position="25"/>
        <end position="436"/>
    </location>
</feature>
<reference evidence="6" key="1">
    <citation type="journal article" date="2019" name="Int. J. Syst. Evol. Microbiol.">
        <title>The Global Catalogue of Microorganisms (GCM) 10K type strain sequencing project: providing services to taxonomists for standard genome sequencing and annotation.</title>
        <authorList>
            <consortium name="The Broad Institute Genomics Platform"/>
            <consortium name="The Broad Institute Genome Sequencing Center for Infectious Disease"/>
            <person name="Wu L."/>
            <person name="Ma J."/>
        </authorList>
    </citation>
    <scope>NUCLEOTIDE SEQUENCE [LARGE SCALE GENOMIC DNA]</scope>
    <source>
        <strain evidence="6">JCM 12165</strain>
    </source>
</reference>
<dbReference type="Pfam" id="PF01547">
    <property type="entry name" value="SBP_bac_1"/>
    <property type="match status" value="1"/>
</dbReference>
<dbReference type="PANTHER" id="PTHR30061">
    <property type="entry name" value="MALTOSE-BINDING PERIPLASMIC PROTEIN"/>
    <property type="match status" value="1"/>
</dbReference>
<protein>
    <submittedName>
        <fullName evidence="5">Sugar ABC transporter substrate-binding protein</fullName>
    </submittedName>
</protein>
<dbReference type="RefSeq" id="WP_343986564.1">
    <property type="nucleotide sequence ID" value="NZ_BAAAJG010000027.1"/>
</dbReference>
<name>A0ABW4FPL1_9PSEU</name>
<evidence type="ECO:0000313" key="5">
    <source>
        <dbReference type="EMBL" id="MFD1532412.1"/>
    </source>
</evidence>
<dbReference type="EMBL" id="JBHUCP010000018">
    <property type="protein sequence ID" value="MFD1532412.1"/>
    <property type="molecule type" value="Genomic_DNA"/>
</dbReference>
<evidence type="ECO:0000256" key="3">
    <source>
        <dbReference type="ARBA" id="ARBA00022729"/>
    </source>
</evidence>
<dbReference type="PROSITE" id="PS51257">
    <property type="entry name" value="PROKAR_LIPOPROTEIN"/>
    <property type="match status" value="1"/>
</dbReference>
<dbReference type="SUPFAM" id="SSF53850">
    <property type="entry name" value="Periplasmic binding protein-like II"/>
    <property type="match status" value="1"/>
</dbReference>